<dbReference type="AlphaFoldDB" id="A0A381U654"/>
<feature type="domain" description="Cysteine-rich" evidence="1">
    <location>
        <begin position="141"/>
        <end position="224"/>
    </location>
</feature>
<dbReference type="GO" id="GO:0016491">
    <property type="term" value="F:oxidoreductase activity"/>
    <property type="evidence" value="ECO:0007669"/>
    <property type="project" value="UniProtKB-ARBA"/>
</dbReference>
<feature type="domain" description="Cysteine-rich" evidence="1">
    <location>
        <begin position="10"/>
        <end position="91"/>
    </location>
</feature>
<dbReference type="PANTHER" id="PTHR30296:SF0">
    <property type="entry name" value="LACTATE UTILIZATION PROTEIN A"/>
    <property type="match status" value="1"/>
</dbReference>
<evidence type="ECO:0000259" key="1">
    <source>
        <dbReference type="Pfam" id="PF02754"/>
    </source>
</evidence>
<proteinExistence type="predicted"/>
<organism evidence="2">
    <name type="scientific">marine metagenome</name>
    <dbReference type="NCBI Taxonomy" id="408172"/>
    <lineage>
        <taxon>unclassified sequences</taxon>
        <taxon>metagenomes</taxon>
        <taxon>ecological metagenomes</taxon>
    </lineage>
</organism>
<dbReference type="InterPro" id="IPR004017">
    <property type="entry name" value="Cys_rich_dom"/>
</dbReference>
<accession>A0A381U654</accession>
<reference evidence="2" key="1">
    <citation type="submission" date="2018-05" db="EMBL/GenBank/DDBJ databases">
        <authorList>
            <person name="Lanie J.A."/>
            <person name="Ng W.-L."/>
            <person name="Kazmierczak K.M."/>
            <person name="Andrzejewski T.M."/>
            <person name="Davidsen T.M."/>
            <person name="Wayne K.J."/>
            <person name="Tettelin H."/>
            <person name="Glass J.I."/>
            <person name="Rusch D."/>
            <person name="Podicherti R."/>
            <person name="Tsui H.-C.T."/>
            <person name="Winkler M.E."/>
        </authorList>
    </citation>
    <scope>NUCLEOTIDE SEQUENCE</scope>
</reference>
<protein>
    <recommendedName>
        <fullName evidence="1">Cysteine-rich domain-containing protein</fullName>
    </recommendedName>
</protein>
<dbReference type="EMBL" id="UINC01005818">
    <property type="protein sequence ID" value="SVA23742.1"/>
    <property type="molecule type" value="Genomic_DNA"/>
</dbReference>
<gene>
    <name evidence="2" type="ORF">METZ01_LOCUS76596</name>
</gene>
<name>A0A381U654_9ZZZZ</name>
<dbReference type="Pfam" id="PF02754">
    <property type="entry name" value="CCG"/>
    <property type="match status" value="2"/>
</dbReference>
<sequence>MSESSGVRTVQLFATCLVETIRPAVGMAVARVLERLGVAVEVSNQQTCCGQPAFNAGAWDEARAMARYTLDTLEQSETPIVVPSGSCTDMIMHRYGELLQDDAVYAAKAVRVAARTHEFSQFVVEKLQAPALGRCVDRTLVYHPSCHLSRGLGIREAPQQLLNGIEGAQCVPLQGADECCGFGGLFSVEMSDISSAMLKRKLDSIVESGADTVVACDAGCLLQIEGGLHRRGARVSVCHLAEILAEQV</sequence>
<dbReference type="GO" id="GO:0005829">
    <property type="term" value="C:cytosol"/>
    <property type="evidence" value="ECO:0007669"/>
    <property type="project" value="TreeGrafter"/>
</dbReference>
<evidence type="ECO:0000313" key="2">
    <source>
        <dbReference type="EMBL" id="SVA23742.1"/>
    </source>
</evidence>
<dbReference type="PANTHER" id="PTHR30296">
    <property type="entry name" value="UNCHARACTERIZED PROTEIN YKGE"/>
    <property type="match status" value="1"/>
</dbReference>